<evidence type="ECO:0000256" key="1">
    <source>
        <dbReference type="SAM" id="Phobius"/>
    </source>
</evidence>
<dbReference type="EMBL" id="JBHUEM010000055">
    <property type="protein sequence ID" value="MFD1739599.1"/>
    <property type="molecule type" value="Genomic_DNA"/>
</dbReference>
<evidence type="ECO:0000313" key="3">
    <source>
        <dbReference type="EMBL" id="MFD1739599.1"/>
    </source>
</evidence>
<evidence type="ECO:0000313" key="4">
    <source>
        <dbReference type="Proteomes" id="UP001597214"/>
    </source>
</evidence>
<proteinExistence type="predicted"/>
<protein>
    <submittedName>
        <fullName evidence="3">Uncharacterized protein</fullName>
    </submittedName>
</protein>
<feature type="transmembrane region" description="Helical" evidence="1">
    <location>
        <begin position="129"/>
        <end position="150"/>
    </location>
</feature>
<organism evidence="3 4">
    <name type="scientific">Bacillus salitolerans</name>
    <dbReference type="NCBI Taxonomy" id="1437434"/>
    <lineage>
        <taxon>Bacteria</taxon>
        <taxon>Bacillati</taxon>
        <taxon>Bacillota</taxon>
        <taxon>Bacilli</taxon>
        <taxon>Bacillales</taxon>
        <taxon>Bacillaceae</taxon>
        <taxon>Bacillus</taxon>
    </lineage>
</organism>
<keyword evidence="2" id="KW-0732">Signal</keyword>
<gene>
    <name evidence="3" type="ORF">ACFSCX_24250</name>
</gene>
<evidence type="ECO:0000256" key="2">
    <source>
        <dbReference type="SAM" id="SignalP"/>
    </source>
</evidence>
<reference evidence="4" key="1">
    <citation type="journal article" date="2019" name="Int. J. Syst. Evol. Microbiol.">
        <title>The Global Catalogue of Microorganisms (GCM) 10K type strain sequencing project: providing services to taxonomists for standard genome sequencing and annotation.</title>
        <authorList>
            <consortium name="The Broad Institute Genomics Platform"/>
            <consortium name="The Broad Institute Genome Sequencing Center for Infectious Disease"/>
            <person name="Wu L."/>
            <person name="Ma J."/>
        </authorList>
    </citation>
    <scope>NUCLEOTIDE SEQUENCE [LARGE SCALE GENOMIC DNA]</scope>
    <source>
        <strain evidence="4">CCUG 49339</strain>
    </source>
</reference>
<dbReference type="RefSeq" id="WP_377930838.1">
    <property type="nucleotide sequence ID" value="NZ_JBHUEM010000055.1"/>
</dbReference>
<name>A0ABW4LXW2_9BACI</name>
<dbReference type="Proteomes" id="UP001597214">
    <property type="component" value="Unassembled WGS sequence"/>
</dbReference>
<feature type="chain" id="PRO_5045497719" evidence="2">
    <location>
        <begin position="28"/>
        <end position="156"/>
    </location>
</feature>
<keyword evidence="1" id="KW-1133">Transmembrane helix</keyword>
<sequence>MKIKHIFSLTILSCFISSMMYSVPASATKWVHPFVVWNDYVYVITEEYVTDVETEIGQVTSYSDMERKVGNFSNVYKEGTKYYSINGISTDEAIAVQLEGNLYQKAVREGIYKFGVNAKESIKKEPSNLTSFIALLGTVFVLMLVFTFIVEKRVKR</sequence>
<feature type="signal peptide" evidence="2">
    <location>
        <begin position="1"/>
        <end position="27"/>
    </location>
</feature>
<accession>A0ABW4LXW2</accession>
<keyword evidence="4" id="KW-1185">Reference proteome</keyword>
<comment type="caution">
    <text evidence="3">The sequence shown here is derived from an EMBL/GenBank/DDBJ whole genome shotgun (WGS) entry which is preliminary data.</text>
</comment>
<keyword evidence="1" id="KW-0472">Membrane</keyword>
<keyword evidence="1" id="KW-0812">Transmembrane</keyword>